<sequence>MRASDATCNSRMRTGDSVGIATYRNRINGNLPEGLSPEATAAASDSIDGALAAAANLPDALGEQLVSAAQAAFSGGLNMAAVVSAVVAGLAAIIVATRLHHVRPAGEAQQPAQEAHAS</sequence>
<reference evidence="2" key="1">
    <citation type="submission" date="2021-06" db="EMBL/GenBank/DDBJ databases">
        <authorList>
            <person name="Criscuolo A."/>
        </authorList>
    </citation>
    <scope>NUCLEOTIDE SEQUENCE</scope>
    <source>
        <strain evidence="2">CIP111803</strain>
    </source>
</reference>
<dbReference type="AlphaFoldDB" id="A0A916JVC1"/>
<protein>
    <submittedName>
        <fullName evidence="2">Uncharacterized protein</fullName>
    </submittedName>
</protein>
<evidence type="ECO:0000313" key="3">
    <source>
        <dbReference type="Proteomes" id="UP000693892"/>
    </source>
</evidence>
<comment type="caution">
    <text evidence="2">The sequence shown here is derived from an EMBL/GenBank/DDBJ whole genome shotgun (WGS) entry which is preliminary data.</text>
</comment>
<proteinExistence type="predicted"/>
<accession>A0A916JVC1</accession>
<keyword evidence="1" id="KW-0472">Membrane</keyword>
<evidence type="ECO:0000256" key="1">
    <source>
        <dbReference type="SAM" id="Phobius"/>
    </source>
</evidence>
<dbReference type="Proteomes" id="UP000693892">
    <property type="component" value="Unassembled WGS sequence"/>
</dbReference>
<keyword evidence="1" id="KW-1133">Transmembrane helix</keyword>
<keyword evidence="1" id="KW-0812">Transmembrane</keyword>
<gene>
    <name evidence="2" type="ORF">LEUCIP111803_00411</name>
</gene>
<dbReference type="EMBL" id="CAJVAP010000004">
    <property type="protein sequence ID" value="CAG7600914.1"/>
    <property type="molecule type" value="Genomic_DNA"/>
</dbReference>
<keyword evidence="3" id="KW-1185">Reference proteome</keyword>
<organism evidence="2 3">
    <name type="scientific">Leucobacter soli</name>
    <dbReference type="NCBI Taxonomy" id="2812850"/>
    <lineage>
        <taxon>Bacteria</taxon>
        <taxon>Bacillati</taxon>
        <taxon>Actinomycetota</taxon>
        <taxon>Actinomycetes</taxon>
        <taxon>Micrococcales</taxon>
        <taxon>Microbacteriaceae</taxon>
        <taxon>Leucobacter</taxon>
    </lineage>
</organism>
<name>A0A916JVC1_9MICO</name>
<feature type="transmembrane region" description="Helical" evidence="1">
    <location>
        <begin position="77"/>
        <end position="96"/>
    </location>
</feature>
<evidence type="ECO:0000313" key="2">
    <source>
        <dbReference type="EMBL" id="CAG7600914.1"/>
    </source>
</evidence>